<name>C4R9F3_KOMPG</name>
<dbReference type="InterPro" id="IPR039251">
    <property type="entry name" value="OXLD1"/>
</dbReference>
<feature type="region of interest" description="Disordered" evidence="1">
    <location>
        <begin position="191"/>
        <end position="222"/>
    </location>
</feature>
<dbReference type="InParanoid" id="C4R9F3"/>
<dbReference type="FunCoup" id="C4R9F3">
    <property type="interactions" value="56"/>
</dbReference>
<dbReference type="GO" id="GO:0005739">
    <property type="term" value="C:mitochondrion"/>
    <property type="evidence" value="ECO:0007669"/>
    <property type="project" value="TreeGrafter"/>
</dbReference>
<dbReference type="PANTHER" id="PTHR21193">
    <property type="entry name" value="OXIDOREDUCTASE-LIKE DOMAIN-CONTAINING PROTEIN 1"/>
    <property type="match status" value="1"/>
</dbReference>
<feature type="domain" description="Oxidoreductase-like" evidence="2">
    <location>
        <begin position="81"/>
        <end position="124"/>
    </location>
</feature>
<evidence type="ECO:0000259" key="2">
    <source>
        <dbReference type="Pfam" id="PF09791"/>
    </source>
</evidence>
<dbReference type="STRING" id="644223.C4R9F3"/>
<evidence type="ECO:0000256" key="1">
    <source>
        <dbReference type="SAM" id="MobiDB-lite"/>
    </source>
</evidence>
<organism evidence="3">
    <name type="scientific">Komagataella phaffii (strain GS115 / ATCC 20864)</name>
    <name type="common">Yeast</name>
    <name type="synonym">Pichia pastoris</name>
    <dbReference type="NCBI Taxonomy" id="644223"/>
    <lineage>
        <taxon>Eukaryota</taxon>
        <taxon>Fungi</taxon>
        <taxon>Dikarya</taxon>
        <taxon>Ascomycota</taxon>
        <taxon>Saccharomycotina</taxon>
        <taxon>Pichiomycetes</taxon>
        <taxon>Pichiales</taxon>
        <taxon>Pichiaceae</taxon>
        <taxon>Komagataella</taxon>
    </lineage>
</organism>
<proteinExistence type="predicted"/>
<accession>C4R9F3</accession>
<dbReference type="Pfam" id="PF09791">
    <property type="entry name" value="Oxidored-like"/>
    <property type="match status" value="1"/>
</dbReference>
<dbReference type="PANTHER" id="PTHR21193:SF3">
    <property type="entry name" value="OXIDOREDUCTASE-LIKE DOMAIN-CONTAINING PROTEIN 1"/>
    <property type="match status" value="1"/>
</dbReference>
<feature type="compositionally biased region" description="Basic and acidic residues" evidence="1">
    <location>
        <begin position="199"/>
        <end position="222"/>
    </location>
</feature>
<dbReference type="InterPro" id="IPR019180">
    <property type="entry name" value="Oxidoreductase-like_N"/>
</dbReference>
<evidence type="ECO:0000313" key="3">
    <source>
        <dbReference type="EMBL" id="CAY67048.1"/>
    </source>
</evidence>
<dbReference type="EMBL" id="FN392323">
    <property type="protein sequence ID" value="CAY67048.1"/>
    <property type="molecule type" value="Genomic_DNA"/>
</dbReference>
<gene>
    <name evidence="3" type="ordered locus">PAS_c034_0031</name>
</gene>
<sequence length="222" mass="25950">MLRISRRGFTSLQFCWNQYKFYDLVAASKAQTPDKKPEYLTFDTVSSPEERKLRFEEVFGENKTNVSSRRDLSHRDEVKVIGGVRVPRKPIEPDNCCMSGCINCVWESFREDLKEWRTQTKQASHSLIAQGDAIKYKWPAGFDPPPKNLPRKYISEELRASNVETTEDPDAEDLPISIRVFAELEKKMKNKHKKLTNKQKTEGEMHYSRLEKEQWTQDRAGM</sequence>
<dbReference type="AlphaFoldDB" id="C4R9F3"/>
<protein>
    <recommendedName>
        <fullName evidence="2">Oxidoreductase-like domain-containing protein</fullName>
    </recommendedName>
</protein>
<reference evidence="3" key="1">
    <citation type="journal article" date="2009" name="Nat. Biotechnol.">
        <title>Genome sequence of the recombinant protein production host Pichia pastoris.</title>
        <authorList>
            <person name="De Schutter K."/>
            <person name="Lin Y.C."/>
            <person name="Tiels P."/>
            <person name="Van Hecke A."/>
            <person name="Glinka S."/>
            <person name="Weber-Lehmann J."/>
            <person name="Rouze P."/>
            <person name="Van de Peer Y."/>
            <person name="Callewaert N."/>
        </authorList>
    </citation>
    <scope>NUCLEOTIDE SEQUENCE [LARGE SCALE GENOMIC DNA]</scope>
    <source>
        <strain evidence="3">GS115</strain>
    </source>
</reference>